<dbReference type="PANTHER" id="PTHR34857:SF2">
    <property type="entry name" value="SLL0384 PROTEIN"/>
    <property type="match status" value="1"/>
</dbReference>
<protein>
    <submittedName>
        <fullName evidence="7">Energy-coupling factor transporter transmembrane protein EcfT</fullName>
    </submittedName>
</protein>
<evidence type="ECO:0000256" key="3">
    <source>
        <dbReference type="ARBA" id="ARBA00022692"/>
    </source>
</evidence>
<accession>A0A6A8MEH4</accession>
<evidence type="ECO:0000256" key="4">
    <source>
        <dbReference type="ARBA" id="ARBA00022989"/>
    </source>
</evidence>
<evidence type="ECO:0000256" key="2">
    <source>
        <dbReference type="ARBA" id="ARBA00022475"/>
    </source>
</evidence>
<name>A0A6A8MEH4_9LACO</name>
<dbReference type="InterPro" id="IPR003339">
    <property type="entry name" value="ABC/ECF_trnsptr_transmembrane"/>
</dbReference>
<feature type="transmembrane region" description="Helical" evidence="6">
    <location>
        <begin position="22"/>
        <end position="54"/>
    </location>
</feature>
<dbReference type="Pfam" id="PF02361">
    <property type="entry name" value="CbiQ"/>
    <property type="match status" value="1"/>
</dbReference>
<feature type="transmembrane region" description="Helical" evidence="6">
    <location>
        <begin position="236"/>
        <end position="255"/>
    </location>
</feature>
<gene>
    <name evidence="7" type="ORF">FYJ62_05920</name>
</gene>
<dbReference type="EMBL" id="VUMX01000013">
    <property type="protein sequence ID" value="MST87184.1"/>
    <property type="molecule type" value="Genomic_DNA"/>
</dbReference>
<dbReference type="CDD" id="cd16914">
    <property type="entry name" value="EcfT"/>
    <property type="match status" value="1"/>
</dbReference>
<feature type="transmembrane region" description="Helical" evidence="6">
    <location>
        <begin position="61"/>
        <end position="83"/>
    </location>
</feature>
<comment type="subcellular location">
    <subcellularLocation>
        <location evidence="1">Membrane</location>
        <topology evidence="1">Multi-pass membrane protein</topology>
    </subcellularLocation>
</comment>
<dbReference type="Proteomes" id="UP000438120">
    <property type="component" value="Unassembled WGS sequence"/>
</dbReference>
<dbReference type="RefSeq" id="WP_154548724.1">
    <property type="nucleotide sequence ID" value="NZ_JBKZBZ010000039.1"/>
</dbReference>
<evidence type="ECO:0000256" key="6">
    <source>
        <dbReference type="SAM" id="Phobius"/>
    </source>
</evidence>
<evidence type="ECO:0000313" key="8">
    <source>
        <dbReference type="Proteomes" id="UP000438120"/>
    </source>
</evidence>
<evidence type="ECO:0000256" key="5">
    <source>
        <dbReference type="ARBA" id="ARBA00023136"/>
    </source>
</evidence>
<keyword evidence="5 6" id="KW-0472">Membrane</keyword>
<keyword evidence="8" id="KW-1185">Reference proteome</keyword>
<organism evidence="7 8">
    <name type="scientific">Lactobacillus porci</name>
    <dbReference type="NCBI Taxonomy" id="2012477"/>
    <lineage>
        <taxon>Bacteria</taxon>
        <taxon>Bacillati</taxon>
        <taxon>Bacillota</taxon>
        <taxon>Bacilli</taxon>
        <taxon>Lactobacillales</taxon>
        <taxon>Lactobacillaceae</taxon>
        <taxon>Lactobacillus</taxon>
    </lineage>
</organism>
<keyword evidence="2" id="KW-1003">Cell membrane</keyword>
<keyword evidence="3 6" id="KW-0812">Transmembrane</keyword>
<dbReference type="PANTHER" id="PTHR34857">
    <property type="entry name" value="SLL0384 PROTEIN"/>
    <property type="match status" value="1"/>
</dbReference>
<keyword evidence="4 6" id="KW-1133">Transmembrane helix</keyword>
<evidence type="ECO:0000256" key="1">
    <source>
        <dbReference type="ARBA" id="ARBA00004141"/>
    </source>
</evidence>
<comment type="caution">
    <text evidence="7">The sequence shown here is derived from an EMBL/GenBank/DDBJ whole genome shotgun (WGS) entry which is preliminary data.</text>
</comment>
<proteinExistence type="predicted"/>
<sequence>MIGQAAIDQSKWYAKVDPISKLLLIAGFTLASFVISQPLLELPLLAATALLIMFSRKTKGLWAMTAFSLFLIMTMLLIQGLFWPGNHTLALKAGILLFYQEGLTHALLLGCRILVIIFSTCFFIETTTISENAKYLEAAGLSYKQVYVLMSVCYILPEMKQNLQKIQLAQRARGIVPAKSVWSRVEMIVPVLVPLIIKTFQMAINRSISLQLRGYDSPERRKPELKQEYWLGHKTHLALSLICLFLIGGKAWLLVK</sequence>
<dbReference type="AlphaFoldDB" id="A0A6A8MEH4"/>
<dbReference type="OrthoDB" id="166227at2"/>
<evidence type="ECO:0000313" key="7">
    <source>
        <dbReference type="EMBL" id="MST87184.1"/>
    </source>
</evidence>
<reference evidence="7 8" key="1">
    <citation type="submission" date="2019-08" db="EMBL/GenBank/DDBJ databases">
        <title>In-depth cultivation of the pig gut microbiome towards novel bacterial diversity and tailored functional studies.</title>
        <authorList>
            <person name="Wylensek D."/>
            <person name="Hitch T.C.A."/>
            <person name="Clavel T."/>
        </authorList>
    </citation>
    <scope>NUCLEOTIDE SEQUENCE [LARGE SCALE GENOMIC DNA]</scope>
    <source>
        <strain evidence="7 8">Bifido-178-WT-2B</strain>
    </source>
</reference>
<feature type="transmembrane region" description="Helical" evidence="6">
    <location>
        <begin position="103"/>
        <end position="124"/>
    </location>
</feature>
<dbReference type="GO" id="GO:0005886">
    <property type="term" value="C:plasma membrane"/>
    <property type="evidence" value="ECO:0007669"/>
    <property type="project" value="UniProtKB-ARBA"/>
</dbReference>
<dbReference type="InterPro" id="IPR051611">
    <property type="entry name" value="ECF_transporter_component"/>
</dbReference>